<dbReference type="RefSeq" id="WP_281456367.1">
    <property type="nucleotide sequence ID" value="NZ_JASAOF010000008.1"/>
</dbReference>
<evidence type="ECO:0008006" key="4">
    <source>
        <dbReference type="Google" id="ProtNLM"/>
    </source>
</evidence>
<proteinExistence type="predicted"/>
<protein>
    <recommendedName>
        <fullName evidence="4">DUF3592 domain-containing protein</fullName>
    </recommendedName>
</protein>
<feature type="transmembrane region" description="Helical" evidence="1">
    <location>
        <begin position="12"/>
        <end position="33"/>
    </location>
</feature>
<sequence>MGSTRGEASVASILLVLGFLGVVVAGVTVWPLVAASGQQREVVEREATAVVVEPRPCGARAAGDVVEVRIDGQIRRATFDGCGHTRGQRLQVMVPTRPSGELRVGPVKDQATELEALAWRTNIVLATLAAVAGGGFGMLLGRR</sequence>
<keyword evidence="1" id="KW-0812">Transmembrane</keyword>
<keyword evidence="1" id="KW-1133">Transmembrane helix</keyword>
<name>A0ABT6PPX8_9PSEU</name>
<evidence type="ECO:0000313" key="3">
    <source>
        <dbReference type="Proteomes" id="UP001237595"/>
    </source>
</evidence>
<keyword evidence="1" id="KW-0472">Membrane</keyword>
<reference evidence="2 3" key="1">
    <citation type="submission" date="2023-04" db="EMBL/GenBank/DDBJ databases">
        <title>Draft genome sequence of Saccharopolyspora sp. TS4A08 isolated from sweet potato rhizospheric soil.</title>
        <authorList>
            <person name="Suksaard P."/>
            <person name="Duangmal K."/>
        </authorList>
    </citation>
    <scope>NUCLEOTIDE SEQUENCE [LARGE SCALE GENOMIC DNA]</scope>
    <source>
        <strain evidence="2 3">TS4A08</strain>
    </source>
</reference>
<organism evidence="2 3">
    <name type="scientific">Saccharopolyspora ipomoeae</name>
    <dbReference type="NCBI Taxonomy" id="3042027"/>
    <lineage>
        <taxon>Bacteria</taxon>
        <taxon>Bacillati</taxon>
        <taxon>Actinomycetota</taxon>
        <taxon>Actinomycetes</taxon>
        <taxon>Pseudonocardiales</taxon>
        <taxon>Pseudonocardiaceae</taxon>
        <taxon>Saccharopolyspora</taxon>
    </lineage>
</organism>
<accession>A0ABT6PPX8</accession>
<comment type="caution">
    <text evidence="2">The sequence shown here is derived from an EMBL/GenBank/DDBJ whole genome shotgun (WGS) entry which is preliminary data.</text>
</comment>
<dbReference type="EMBL" id="JASAOF010000008">
    <property type="protein sequence ID" value="MDI2030057.1"/>
    <property type="molecule type" value="Genomic_DNA"/>
</dbReference>
<dbReference type="Proteomes" id="UP001237595">
    <property type="component" value="Unassembled WGS sequence"/>
</dbReference>
<evidence type="ECO:0000256" key="1">
    <source>
        <dbReference type="SAM" id="Phobius"/>
    </source>
</evidence>
<gene>
    <name evidence="2" type="ORF">QFW96_15625</name>
</gene>
<feature type="transmembrane region" description="Helical" evidence="1">
    <location>
        <begin position="123"/>
        <end position="141"/>
    </location>
</feature>
<keyword evidence="3" id="KW-1185">Reference proteome</keyword>
<evidence type="ECO:0000313" key="2">
    <source>
        <dbReference type="EMBL" id="MDI2030057.1"/>
    </source>
</evidence>